<evidence type="ECO:0000256" key="1">
    <source>
        <dbReference type="PROSITE-ProRule" id="PRU00339"/>
    </source>
</evidence>
<dbReference type="InterPro" id="IPR011990">
    <property type="entry name" value="TPR-like_helical_dom_sf"/>
</dbReference>
<evidence type="ECO:0008006" key="5">
    <source>
        <dbReference type="Google" id="ProtNLM"/>
    </source>
</evidence>
<dbReference type="InterPro" id="IPR019734">
    <property type="entry name" value="TPR_rpt"/>
</dbReference>
<dbReference type="Proteomes" id="UP001642484">
    <property type="component" value="Unassembled WGS sequence"/>
</dbReference>
<protein>
    <recommendedName>
        <fullName evidence="5">Peptidylprolyl isomerase</fullName>
    </recommendedName>
</protein>
<evidence type="ECO:0000313" key="4">
    <source>
        <dbReference type="Proteomes" id="UP001642484"/>
    </source>
</evidence>
<dbReference type="EMBL" id="CAXAMN010025382">
    <property type="protein sequence ID" value="CAK9094799.1"/>
    <property type="molecule type" value="Genomic_DNA"/>
</dbReference>
<sequence length="311" mass="34133">MAANDWGSLIAEEVQELCNREDLGSAPVCQEEPSGSTVEHPDAEDAGSAEEGALAELRRLAAKPLSNPYVGLKPCPSGGYEFREKHSTKFPQIELQEGETDLQAAYRVAAECRQKGLDAFQDGTKFVAAQDAVDSWGQGILALHRLRNLSARAVSESDQKALQLLQGSQPVQSVNALELVLRLNIAQALIKLRQHESALSHCQAALDLDPKNMKALWRKAKTLWALRCPGEAKDALEDFLKVDPGNPAARAMLLEIETEELKRKAKRVGPKFALDAKKAPRSDRTATEANDPAGSVESRILFCCRRKRKQM</sequence>
<evidence type="ECO:0000313" key="3">
    <source>
        <dbReference type="EMBL" id="CAK9094799.1"/>
    </source>
</evidence>
<evidence type="ECO:0000256" key="2">
    <source>
        <dbReference type="SAM" id="MobiDB-lite"/>
    </source>
</evidence>
<keyword evidence="1" id="KW-0802">TPR repeat</keyword>
<dbReference type="SMART" id="SM00028">
    <property type="entry name" value="TPR"/>
    <property type="match status" value="2"/>
</dbReference>
<comment type="caution">
    <text evidence="3">The sequence shown here is derived from an EMBL/GenBank/DDBJ whole genome shotgun (WGS) entry which is preliminary data.</text>
</comment>
<dbReference type="PROSITE" id="PS50005">
    <property type="entry name" value="TPR"/>
    <property type="match status" value="1"/>
</dbReference>
<name>A0ABP0R2J9_9DINO</name>
<dbReference type="Gene3D" id="1.25.40.10">
    <property type="entry name" value="Tetratricopeptide repeat domain"/>
    <property type="match status" value="1"/>
</dbReference>
<gene>
    <name evidence="3" type="ORF">CCMP2556_LOCUS45197</name>
</gene>
<keyword evidence="4" id="KW-1185">Reference proteome</keyword>
<accession>A0ABP0R2J9</accession>
<feature type="repeat" description="TPR" evidence="1">
    <location>
        <begin position="179"/>
        <end position="212"/>
    </location>
</feature>
<dbReference type="SUPFAM" id="SSF48452">
    <property type="entry name" value="TPR-like"/>
    <property type="match status" value="1"/>
</dbReference>
<reference evidence="3 4" key="1">
    <citation type="submission" date="2024-02" db="EMBL/GenBank/DDBJ databases">
        <authorList>
            <person name="Chen Y."/>
            <person name="Shah S."/>
            <person name="Dougan E. K."/>
            <person name="Thang M."/>
            <person name="Chan C."/>
        </authorList>
    </citation>
    <scope>NUCLEOTIDE SEQUENCE [LARGE SCALE GENOMIC DNA]</scope>
</reference>
<dbReference type="Pfam" id="PF14559">
    <property type="entry name" value="TPR_19"/>
    <property type="match status" value="1"/>
</dbReference>
<dbReference type="PANTHER" id="PTHR46035">
    <property type="entry name" value="TETRATRICOPEPTIDE REPEAT PROTEIN 4"/>
    <property type="match status" value="1"/>
</dbReference>
<feature type="region of interest" description="Disordered" evidence="2">
    <location>
        <begin position="22"/>
        <end position="50"/>
    </location>
</feature>
<proteinExistence type="predicted"/>
<organism evidence="3 4">
    <name type="scientific">Durusdinium trenchii</name>
    <dbReference type="NCBI Taxonomy" id="1381693"/>
    <lineage>
        <taxon>Eukaryota</taxon>
        <taxon>Sar</taxon>
        <taxon>Alveolata</taxon>
        <taxon>Dinophyceae</taxon>
        <taxon>Suessiales</taxon>
        <taxon>Symbiodiniaceae</taxon>
        <taxon>Durusdinium</taxon>
    </lineage>
</organism>
<dbReference type="PANTHER" id="PTHR46035:SF1">
    <property type="entry name" value="TETRATRICOPEPTIDE REPEAT PROTEIN 4"/>
    <property type="match status" value="1"/>
</dbReference>